<sequence>MRIHCLGVGSIGSLLATSFAATRSPPTIRLIVRRKDLLAHLVARPTPADSTSHRSSSASASDTQPRVALTIERDGIPHRYAAFEIEHTLTPTDQLQIDPLSAHVVPSISSSKYPSTGGGLSRKDPISTLIVTTKAPQALKAIKHLLPRLSSSSTIVLCHNGMGVLENLLEQYWPDDDDDDGPYSSYGHRRARPSFICATTSHGVWRRSADHFVHAGVGHLQFGVVPNRSTLSSIQSHWPDEPSSNPLLNPRALIAPTLQHLPTSSSLHATLDLLLRTTNLNPLWLPLPQLQIAQLQKLAVNCAVNSLTAIVGVHNGALVGSRAAKDMCREVASECSSVFAAHVMGPTEDGEEEQASALSDPASASYDDSTPTTIHPRPARTFAHNHALSEHSLLQAMMKVIFATSTNISSTLADLEAIEPIQDLARIDPRPLPTGEKAGPARLRGKFATRTEMDYINGYVSALGRKYHIPTPLIDGLATTVKLKEEMIVHGAVERLRTQAEEKKALFLKEKTRLASSADQGIPKKTKGRRRLEKVLALRQTHMQVERERERDKILDRQGGSGGDYR</sequence>
<evidence type="ECO:0000256" key="2">
    <source>
        <dbReference type="ARBA" id="ARBA00022857"/>
    </source>
</evidence>
<keyword evidence="3" id="KW-0560">Oxidoreductase</keyword>
<dbReference type="SUPFAM" id="SSF48179">
    <property type="entry name" value="6-phosphogluconate dehydrogenase C-terminal domain-like"/>
    <property type="match status" value="2"/>
</dbReference>
<evidence type="ECO:0000256" key="4">
    <source>
        <dbReference type="SAM" id="MobiDB-lite"/>
    </source>
</evidence>
<keyword evidence="2" id="KW-0521">NADP</keyword>
<gene>
    <name evidence="7" type="ORF">BZ3500_MVSOF-1268-A1-R1_CHR7-1G09374</name>
</gene>
<proteinExistence type="inferred from homology"/>
<comment type="similarity">
    <text evidence="1">Belongs to the ketopantoate reductase family.</text>
</comment>
<dbReference type="OrthoDB" id="73846at2759"/>
<feature type="region of interest" description="Disordered" evidence="4">
    <location>
        <begin position="348"/>
        <end position="375"/>
    </location>
</feature>
<dbReference type="InterPro" id="IPR050838">
    <property type="entry name" value="Ketopantoate_reductase"/>
</dbReference>
<dbReference type="GO" id="GO:0008677">
    <property type="term" value="F:2-dehydropantoate 2-reductase activity"/>
    <property type="evidence" value="ECO:0007669"/>
    <property type="project" value="TreeGrafter"/>
</dbReference>
<accession>A0A2X0LEJ8</accession>
<dbReference type="AlphaFoldDB" id="A0A2X0LEJ8"/>
<feature type="compositionally biased region" description="Low complexity" evidence="4">
    <location>
        <begin position="48"/>
        <end position="63"/>
    </location>
</feature>
<dbReference type="SUPFAM" id="SSF51735">
    <property type="entry name" value="NAD(P)-binding Rossmann-fold domains"/>
    <property type="match status" value="1"/>
</dbReference>
<dbReference type="Gene3D" id="3.40.50.720">
    <property type="entry name" value="NAD(P)-binding Rossmann-like Domain"/>
    <property type="match status" value="1"/>
</dbReference>
<dbReference type="InterPro" id="IPR013752">
    <property type="entry name" value="KPA_reductase"/>
</dbReference>
<dbReference type="InterPro" id="IPR036291">
    <property type="entry name" value="NAD(P)-bd_dom_sf"/>
</dbReference>
<dbReference type="EMBL" id="FMWP01000127">
    <property type="protein sequence ID" value="SDA03318.1"/>
    <property type="molecule type" value="Genomic_DNA"/>
</dbReference>
<evidence type="ECO:0000313" key="7">
    <source>
        <dbReference type="EMBL" id="SDA03318.1"/>
    </source>
</evidence>
<evidence type="ECO:0000259" key="5">
    <source>
        <dbReference type="Pfam" id="PF02558"/>
    </source>
</evidence>
<dbReference type="Pfam" id="PF08546">
    <property type="entry name" value="ApbA_C"/>
    <property type="match status" value="2"/>
</dbReference>
<feature type="domain" description="Ketopantoate reductase C-terminal" evidence="6">
    <location>
        <begin position="450"/>
        <end position="485"/>
    </location>
</feature>
<dbReference type="STRING" id="289078.A0A2X0LEJ8"/>
<dbReference type="PANTHER" id="PTHR43765:SF2">
    <property type="entry name" value="2-DEHYDROPANTOATE 2-REDUCTASE"/>
    <property type="match status" value="1"/>
</dbReference>
<dbReference type="Pfam" id="PF02558">
    <property type="entry name" value="ApbA"/>
    <property type="match status" value="1"/>
</dbReference>
<feature type="region of interest" description="Disordered" evidence="4">
    <location>
        <begin position="543"/>
        <end position="566"/>
    </location>
</feature>
<feature type="compositionally biased region" description="Basic and acidic residues" evidence="4">
    <location>
        <begin position="544"/>
        <end position="556"/>
    </location>
</feature>
<dbReference type="Gene3D" id="1.10.1040.10">
    <property type="entry name" value="N-(1-d-carboxylethyl)-l-norvaline Dehydrogenase, domain 2"/>
    <property type="match status" value="1"/>
</dbReference>
<name>A0A2X0LEJ8_9BASI</name>
<reference evidence="8" key="1">
    <citation type="submission" date="2016-10" db="EMBL/GenBank/DDBJ databases">
        <authorList>
            <person name="Jeantristanb JTB J.-T."/>
            <person name="Ricardo R."/>
        </authorList>
    </citation>
    <scope>NUCLEOTIDE SEQUENCE [LARGE SCALE GENOMIC DNA]</scope>
</reference>
<keyword evidence="8" id="KW-1185">Reference proteome</keyword>
<evidence type="ECO:0000313" key="8">
    <source>
        <dbReference type="Proteomes" id="UP000249723"/>
    </source>
</evidence>
<dbReference type="Proteomes" id="UP000249723">
    <property type="component" value="Unassembled WGS sequence"/>
</dbReference>
<dbReference type="InterPro" id="IPR013328">
    <property type="entry name" value="6PGD_dom2"/>
</dbReference>
<evidence type="ECO:0000256" key="1">
    <source>
        <dbReference type="ARBA" id="ARBA00007870"/>
    </source>
</evidence>
<dbReference type="InterPro" id="IPR013332">
    <property type="entry name" value="KPR_N"/>
</dbReference>
<dbReference type="InterPro" id="IPR008927">
    <property type="entry name" value="6-PGluconate_DH-like_C_sf"/>
</dbReference>
<feature type="region of interest" description="Disordered" evidence="4">
    <location>
        <begin position="44"/>
        <end position="65"/>
    </location>
</feature>
<feature type="domain" description="Ketopantoate reductase N-terminal" evidence="5">
    <location>
        <begin position="113"/>
        <end position="226"/>
    </location>
</feature>
<evidence type="ECO:0000256" key="3">
    <source>
        <dbReference type="ARBA" id="ARBA00023002"/>
    </source>
</evidence>
<protein>
    <submittedName>
        <fullName evidence="7">BZ3500_MvSof-1268-A1-R1_Chr7-1g09374 protein</fullName>
    </submittedName>
</protein>
<dbReference type="PANTHER" id="PTHR43765">
    <property type="entry name" value="2-DEHYDROPANTOATE 2-REDUCTASE-RELATED"/>
    <property type="match status" value="1"/>
</dbReference>
<feature type="domain" description="Ketopantoate reductase C-terminal" evidence="6">
    <location>
        <begin position="293"/>
        <end position="418"/>
    </location>
</feature>
<organism evidence="7 8">
    <name type="scientific">Microbotryum saponariae</name>
    <dbReference type="NCBI Taxonomy" id="289078"/>
    <lineage>
        <taxon>Eukaryota</taxon>
        <taxon>Fungi</taxon>
        <taxon>Dikarya</taxon>
        <taxon>Basidiomycota</taxon>
        <taxon>Pucciniomycotina</taxon>
        <taxon>Microbotryomycetes</taxon>
        <taxon>Microbotryales</taxon>
        <taxon>Microbotryaceae</taxon>
        <taxon>Microbotryum</taxon>
    </lineage>
</organism>
<dbReference type="GO" id="GO:0050661">
    <property type="term" value="F:NADP binding"/>
    <property type="evidence" value="ECO:0007669"/>
    <property type="project" value="TreeGrafter"/>
</dbReference>
<evidence type="ECO:0000259" key="6">
    <source>
        <dbReference type="Pfam" id="PF08546"/>
    </source>
</evidence>
<dbReference type="GO" id="GO:0005739">
    <property type="term" value="C:mitochondrion"/>
    <property type="evidence" value="ECO:0007669"/>
    <property type="project" value="TreeGrafter"/>
</dbReference>